<dbReference type="SUPFAM" id="SSF54427">
    <property type="entry name" value="NTF2-like"/>
    <property type="match status" value="1"/>
</dbReference>
<dbReference type="InterPro" id="IPR032710">
    <property type="entry name" value="NTF2-like_dom_sf"/>
</dbReference>
<accession>A0A4R5X6U7</accession>
<gene>
    <name evidence="1" type="ORF">EUA04_16635</name>
</gene>
<dbReference type="RefSeq" id="WP_133414116.1">
    <property type="nucleotide sequence ID" value="NZ_SDLP01000004.1"/>
</dbReference>
<dbReference type="Proteomes" id="UP000294952">
    <property type="component" value="Unassembled WGS sequence"/>
</dbReference>
<sequence>MSQLLSADADTQYIDAPSARFAYRRFGVDGYALGYHILPCAEGSPIESFVGVRYLDCCRREDGERRFASREVVVDLDRSRIVEYLGAGGGDPAADLSYRVLAGESFRRCSSGYGESARLGMPTD</sequence>
<protein>
    <submittedName>
        <fullName evidence="1">Uncharacterized protein</fullName>
    </submittedName>
</protein>
<reference evidence="1 2" key="1">
    <citation type="submission" date="2019-01" db="EMBL/GenBank/DDBJ databases">
        <title>High-quality-draft genome sequences of five non-tuberculosis mycobacteriaceae isolated from a nosocomial environment.</title>
        <authorList>
            <person name="Tiago I."/>
            <person name="Alarico S."/>
            <person name="Pereira S.G."/>
            <person name="Coelho C."/>
            <person name="Maranha A."/>
            <person name="Empadinhas N."/>
        </authorList>
    </citation>
    <scope>NUCLEOTIDE SEQUENCE [LARGE SCALE GENOMIC DNA]</scope>
    <source>
        <strain evidence="1 2">22DIII</strain>
    </source>
</reference>
<evidence type="ECO:0000313" key="1">
    <source>
        <dbReference type="EMBL" id="TDL07524.1"/>
    </source>
</evidence>
<organism evidence="1 2">
    <name type="scientific">Mycolicibacterium obuense</name>
    <dbReference type="NCBI Taxonomy" id="1807"/>
    <lineage>
        <taxon>Bacteria</taxon>
        <taxon>Bacillati</taxon>
        <taxon>Actinomycetota</taxon>
        <taxon>Actinomycetes</taxon>
        <taxon>Mycobacteriales</taxon>
        <taxon>Mycobacteriaceae</taxon>
        <taxon>Mycolicibacterium</taxon>
    </lineage>
</organism>
<dbReference type="EMBL" id="SDLP01000004">
    <property type="protein sequence ID" value="TDL07524.1"/>
    <property type="molecule type" value="Genomic_DNA"/>
</dbReference>
<comment type="caution">
    <text evidence="1">The sequence shown here is derived from an EMBL/GenBank/DDBJ whole genome shotgun (WGS) entry which is preliminary data.</text>
</comment>
<proteinExistence type="predicted"/>
<name>A0A4R5X6U7_9MYCO</name>
<dbReference type="AlphaFoldDB" id="A0A4R5X6U7"/>
<evidence type="ECO:0000313" key="2">
    <source>
        <dbReference type="Proteomes" id="UP000294952"/>
    </source>
</evidence>